<keyword evidence="7 16" id="KW-0547">Nucleotide-binding</keyword>
<dbReference type="SUPFAM" id="SSF52540">
    <property type="entry name" value="P-loop containing nucleoside triphosphate hydrolases"/>
    <property type="match status" value="1"/>
</dbReference>
<evidence type="ECO:0000256" key="4">
    <source>
        <dbReference type="ARBA" id="ARBA00019149"/>
    </source>
</evidence>
<dbReference type="InterPro" id="IPR015946">
    <property type="entry name" value="KH_dom-like_a/b"/>
</dbReference>
<dbReference type="InterPro" id="IPR006073">
    <property type="entry name" value="GTP-bd"/>
</dbReference>
<dbReference type="NCBIfam" id="TIGR00231">
    <property type="entry name" value="small_GTP"/>
    <property type="match status" value="1"/>
</dbReference>
<dbReference type="GO" id="GO:0019843">
    <property type="term" value="F:rRNA binding"/>
    <property type="evidence" value="ECO:0007669"/>
    <property type="project" value="UniProtKB-KW"/>
</dbReference>
<feature type="region of interest" description="G3" evidence="16">
    <location>
        <begin position="151"/>
        <end position="154"/>
    </location>
</feature>
<reference evidence="18" key="3">
    <citation type="submission" date="2025-09" db="UniProtKB">
        <authorList>
            <consortium name="Ensembl"/>
        </authorList>
    </citation>
    <scope>IDENTIFICATION</scope>
</reference>
<dbReference type="PROSITE" id="PS51713">
    <property type="entry name" value="G_ERA"/>
    <property type="match status" value="1"/>
</dbReference>
<dbReference type="CDD" id="cd22534">
    <property type="entry name" value="KH-II_Era"/>
    <property type="match status" value="1"/>
</dbReference>
<protein>
    <recommendedName>
        <fullName evidence="4">GTPase Era, mitochondrial</fullName>
    </recommendedName>
    <alternativeName>
        <fullName evidence="15">ERA-like protein 1</fullName>
    </alternativeName>
</protein>
<feature type="region of interest" description="G1" evidence="16">
    <location>
        <begin position="104"/>
        <end position="111"/>
    </location>
</feature>
<feature type="compositionally biased region" description="Basic residues" evidence="17">
    <location>
        <begin position="1"/>
        <end position="13"/>
    </location>
</feature>
<keyword evidence="8" id="KW-0999">Mitochondrion inner membrane</keyword>
<keyword evidence="11" id="KW-0496">Mitochondrion</keyword>
<feature type="region of interest" description="Disordered" evidence="17">
    <location>
        <begin position="1"/>
        <end position="22"/>
    </location>
</feature>
<gene>
    <name evidence="18" type="primary">LOC101869970</name>
</gene>
<evidence type="ECO:0000256" key="6">
    <source>
        <dbReference type="ARBA" id="ARBA00022730"/>
    </source>
</evidence>
<feature type="region of interest" description="G4" evidence="16">
    <location>
        <begin position="220"/>
        <end position="223"/>
    </location>
</feature>
<keyword evidence="12 16" id="KW-0342">GTP-binding</keyword>
<keyword evidence="13" id="KW-0472">Membrane</keyword>
<dbReference type="AlphaFoldDB" id="A0A8C6J5N8"/>
<reference evidence="18" key="2">
    <citation type="submission" date="2025-08" db="UniProtKB">
        <authorList>
            <consortium name="Ensembl"/>
        </authorList>
    </citation>
    <scope>IDENTIFICATION</scope>
</reference>
<evidence type="ECO:0000256" key="8">
    <source>
        <dbReference type="ARBA" id="ARBA00022792"/>
    </source>
</evidence>
<accession>A0A8C6J5N8</accession>
<dbReference type="GO" id="GO:0005759">
    <property type="term" value="C:mitochondrial matrix"/>
    <property type="evidence" value="ECO:0007669"/>
    <property type="project" value="UniProtKB-SubCell"/>
</dbReference>
<evidence type="ECO:0000256" key="7">
    <source>
        <dbReference type="ARBA" id="ARBA00022741"/>
    </source>
</evidence>
<keyword evidence="9" id="KW-0694">RNA-binding</keyword>
<dbReference type="InterPro" id="IPR030388">
    <property type="entry name" value="G_ERA_dom"/>
</dbReference>
<keyword evidence="5" id="KW-0690">Ribosome biogenesis</keyword>
<sequence length="465" mass="51506">MYSPALHHHRHTNGPRTSTTSMEGWGMQGWDVGHGMHGVQRLGWGYHGCSRGPALGAGQHPGCPLAEAAPPKPLHSPIEEQERLLQDRPDQPSNPRVLRIAIIGAPNAGKSTLCNQLLGRKVFPVSKKVHTTRCKARGVVTHEDTQLIILDTPGLTNRVKVKRHKLEEAMLTDPWDSMKHADLVLVLVDVSDHWTRNSLSKEVLKCLSTFPHVPSVLVLNKVDLLKKKFLLLELVNELTEGIVNGKKLEVRVAVEQNSSSSAKSPLRITQASPSENRAPQSSPNQARSVSGLENHSDVEASECSVVTGEPQGLTRNGPKELKERKGWPGFQEIFMLAALHGEEVDTLKRYLFLQAKPGPWEFHSGVLTSQSPQEVCNNIIREKILEYLPLEVPYGVTQVTEMWEEGECGELLIVQSLLVPRKSHMMMLIGRGGKVISRIAQEAGQDLMNAFLCDVRLKLKVEVKS</sequence>
<dbReference type="Pfam" id="PF07650">
    <property type="entry name" value="KH_2"/>
    <property type="match status" value="1"/>
</dbReference>
<dbReference type="GO" id="GO:0005743">
    <property type="term" value="C:mitochondrial inner membrane"/>
    <property type="evidence" value="ECO:0007669"/>
    <property type="project" value="UniProtKB-SubCell"/>
</dbReference>
<dbReference type="GO" id="GO:0043024">
    <property type="term" value="F:ribosomal small subunit binding"/>
    <property type="evidence" value="ECO:0007669"/>
    <property type="project" value="TreeGrafter"/>
</dbReference>
<dbReference type="InterPro" id="IPR004044">
    <property type="entry name" value="KH_dom_type_2"/>
</dbReference>
<dbReference type="InterPro" id="IPR005662">
    <property type="entry name" value="GTPase_Era-like"/>
</dbReference>
<evidence type="ECO:0000313" key="18">
    <source>
        <dbReference type="Ensembl" id="ENSMUNP00000007981.2"/>
    </source>
</evidence>
<evidence type="ECO:0000256" key="1">
    <source>
        <dbReference type="ARBA" id="ARBA00004305"/>
    </source>
</evidence>
<evidence type="ECO:0000256" key="14">
    <source>
        <dbReference type="ARBA" id="ARBA00025227"/>
    </source>
</evidence>
<reference evidence="18" key="1">
    <citation type="submission" date="2020-03" db="EMBL/GenBank/DDBJ databases">
        <title>Melopsittacus undulatus (budgerigar) genome, bMelUnd1, maternal haplotype with Z.</title>
        <authorList>
            <person name="Gedman G."/>
            <person name="Mountcastle J."/>
            <person name="Haase B."/>
            <person name="Formenti G."/>
            <person name="Wright T."/>
            <person name="Apodaca J."/>
            <person name="Pelan S."/>
            <person name="Chow W."/>
            <person name="Rhie A."/>
            <person name="Howe K."/>
            <person name="Fedrigo O."/>
            <person name="Jarvis E.D."/>
        </authorList>
    </citation>
    <scope>NUCLEOTIDE SEQUENCE [LARGE SCALE GENOMIC DNA]</scope>
</reference>
<dbReference type="CDD" id="cd04163">
    <property type="entry name" value="Era"/>
    <property type="match status" value="1"/>
</dbReference>
<evidence type="ECO:0000256" key="3">
    <source>
        <dbReference type="ARBA" id="ARBA00007921"/>
    </source>
</evidence>
<evidence type="ECO:0000313" key="19">
    <source>
        <dbReference type="Proteomes" id="UP000694405"/>
    </source>
</evidence>
<dbReference type="Gene3D" id="3.30.300.20">
    <property type="match status" value="1"/>
</dbReference>
<evidence type="ECO:0000256" key="13">
    <source>
        <dbReference type="ARBA" id="ARBA00023136"/>
    </source>
</evidence>
<comment type="subcellular location">
    <subcellularLocation>
        <location evidence="2">Mitochondrion inner membrane</location>
        <topology evidence="2">Peripheral membrane protein</topology>
    </subcellularLocation>
    <subcellularLocation>
        <location evidence="1">Mitochondrion matrix</location>
    </subcellularLocation>
</comment>
<dbReference type="FunFam" id="3.30.300.20:FF:000016">
    <property type="entry name" value="GTPase Era, mitochondrial isoform 1"/>
    <property type="match status" value="1"/>
</dbReference>
<evidence type="ECO:0000256" key="12">
    <source>
        <dbReference type="ARBA" id="ARBA00023134"/>
    </source>
</evidence>
<evidence type="ECO:0000256" key="11">
    <source>
        <dbReference type="ARBA" id="ARBA00023128"/>
    </source>
</evidence>
<evidence type="ECO:0000256" key="10">
    <source>
        <dbReference type="ARBA" id="ARBA00022946"/>
    </source>
</evidence>
<name>A0A8C6J5N8_MELUD</name>
<organism evidence="18 19">
    <name type="scientific">Melopsittacus undulatus</name>
    <name type="common">Budgerigar</name>
    <name type="synonym">Psittacus undulatus</name>
    <dbReference type="NCBI Taxonomy" id="13146"/>
    <lineage>
        <taxon>Eukaryota</taxon>
        <taxon>Metazoa</taxon>
        <taxon>Chordata</taxon>
        <taxon>Craniata</taxon>
        <taxon>Vertebrata</taxon>
        <taxon>Euteleostomi</taxon>
        <taxon>Archelosauria</taxon>
        <taxon>Archosauria</taxon>
        <taxon>Dinosauria</taxon>
        <taxon>Saurischia</taxon>
        <taxon>Theropoda</taxon>
        <taxon>Coelurosauria</taxon>
        <taxon>Aves</taxon>
        <taxon>Neognathae</taxon>
        <taxon>Neoaves</taxon>
        <taxon>Telluraves</taxon>
        <taxon>Australaves</taxon>
        <taxon>Psittaciformes</taxon>
        <taxon>Psittaculidae</taxon>
        <taxon>Melopsittacus</taxon>
    </lineage>
</organism>
<dbReference type="GO" id="GO:0000028">
    <property type="term" value="P:ribosomal small subunit assembly"/>
    <property type="evidence" value="ECO:0007669"/>
    <property type="project" value="TreeGrafter"/>
</dbReference>
<dbReference type="PANTHER" id="PTHR42698">
    <property type="entry name" value="GTPASE ERA"/>
    <property type="match status" value="1"/>
</dbReference>
<keyword evidence="10" id="KW-0809">Transit peptide</keyword>
<evidence type="ECO:0000256" key="16">
    <source>
        <dbReference type="PROSITE-ProRule" id="PRU01050"/>
    </source>
</evidence>
<dbReference type="HAMAP" id="MF_00367">
    <property type="entry name" value="GTPase_Era"/>
    <property type="match status" value="1"/>
</dbReference>
<feature type="region of interest" description="Disordered" evidence="17">
    <location>
        <begin position="261"/>
        <end position="320"/>
    </location>
</feature>
<dbReference type="InterPro" id="IPR027417">
    <property type="entry name" value="P-loop_NTPase"/>
</dbReference>
<dbReference type="Gene3D" id="3.40.50.300">
    <property type="entry name" value="P-loop containing nucleotide triphosphate hydrolases"/>
    <property type="match status" value="1"/>
</dbReference>
<proteinExistence type="inferred from homology"/>
<dbReference type="PRINTS" id="PR00326">
    <property type="entry name" value="GTP1OBG"/>
</dbReference>
<keyword evidence="6" id="KW-0699">rRNA-binding</keyword>
<dbReference type="Pfam" id="PF01926">
    <property type="entry name" value="MMR_HSR1"/>
    <property type="match status" value="1"/>
</dbReference>
<evidence type="ECO:0000256" key="9">
    <source>
        <dbReference type="ARBA" id="ARBA00022884"/>
    </source>
</evidence>
<evidence type="ECO:0000256" key="17">
    <source>
        <dbReference type="SAM" id="MobiDB-lite"/>
    </source>
</evidence>
<dbReference type="Ensembl" id="ENSMUNT00000009225.2">
    <property type="protein sequence ID" value="ENSMUNP00000007981.2"/>
    <property type="gene ID" value="ENSMUNG00000006382.2"/>
</dbReference>
<feature type="compositionally biased region" description="Polar residues" evidence="17">
    <location>
        <begin position="261"/>
        <end position="293"/>
    </location>
</feature>
<accession>A0A8V5HHY4</accession>
<comment type="similarity">
    <text evidence="3 16">Belongs to the TRAFAC class TrmE-Era-EngA-EngB-Septin-like GTPase superfamily. Era GTPase family.</text>
</comment>
<dbReference type="GO" id="GO:0005525">
    <property type="term" value="F:GTP binding"/>
    <property type="evidence" value="ECO:0007669"/>
    <property type="project" value="UniProtKB-UniRule"/>
</dbReference>
<evidence type="ECO:0000256" key="5">
    <source>
        <dbReference type="ARBA" id="ARBA00022517"/>
    </source>
</evidence>
<comment type="function">
    <text evidence="14">Probable GTPase that plays a role in the mitochondrial ribosomal small subunit assembly. Specifically binds the 12S mitochondrial rRNA (12S mt-rRNA) to a 33 nucleotide section delineating the 3' terminal stem-loop region. May act as a chaperone that protects the 12S mt-rRNA on the 28S mitoribosomal subunit during ribosomal small subunit assembly.</text>
</comment>
<dbReference type="FunFam" id="3.40.50.300:FF:002220">
    <property type="entry name" value="GTPase Era, mitochondrial"/>
    <property type="match status" value="1"/>
</dbReference>
<dbReference type="InterPro" id="IPR005225">
    <property type="entry name" value="Small_GTP-bd"/>
</dbReference>
<keyword evidence="19" id="KW-1185">Reference proteome</keyword>
<evidence type="ECO:0000256" key="2">
    <source>
        <dbReference type="ARBA" id="ARBA00004637"/>
    </source>
</evidence>
<dbReference type="Proteomes" id="UP000694405">
    <property type="component" value="Chromosome 13"/>
</dbReference>
<feature type="region of interest" description="G5" evidence="16">
    <location>
        <begin position="336"/>
        <end position="338"/>
    </location>
</feature>
<evidence type="ECO:0000256" key="15">
    <source>
        <dbReference type="ARBA" id="ARBA00030975"/>
    </source>
</evidence>
<feature type="region of interest" description="G2" evidence="16">
    <location>
        <begin position="130"/>
        <end position="134"/>
    </location>
</feature>
<dbReference type="PANTHER" id="PTHR42698:SF1">
    <property type="entry name" value="GTPASE ERA, MITOCHONDRIAL"/>
    <property type="match status" value="1"/>
</dbReference>